<evidence type="ECO:0000256" key="1">
    <source>
        <dbReference type="SAM" id="Phobius"/>
    </source>
</evidence>
<accession>A0A2D0KDQ4</accession>
<sequence>MVSCPWLLSLITMKCYVLEDIEPLSVLIIQPTIILPNVLNKCHHMIAFTVFLVSVTFTEALLLIPILKFVSG</sequence>
<keyword evidence="1" id="KW-0812">Transmembrane</keyword>
<keyword evidence="3" id="KW-1185">Reference proteome</keyword>
<comment type="caution">
    <text evidence="2">The sequence shown here is derived from an EMBL/GenBank/DDBJ whole genome shotgun (WGS) entry which is preliminary data.</text>
</comment>
<organism evidence="2 3">
    <name type="scientific">Xenorhabdus ishibashii</name>
    <dbReference type="NCBI Taxonomy" id="1034471"/>
    <lineage>
        <taxon>Bacteria</taxon>
        <taxon>Pseudomonadati</taxon>
        <taxon>Pseudomonadota</taxon>
        <taxon>Gammaproteobacteria</taxon>
        <taxon>Enterobacterales</taxon>
        <taxon>Morganellaceae</taxon>
        <taxon>Xenorhabdus</taxon>
    </lineage>
</organism>
<evidence type="ECO:0000313" key="2">
    <source>
        <dbReference type="EMBL" id="PHM61502.1"/>
    </source>
</evidence>
<name>A0A2D0KDQ4_9GAMM</name>
<feature type="transmembrane region" description="Helical" evidence="1">
    <location>
        <begin position="45"/>
        <end position="67"/>
    </location>
</feature>
<dbReference type="EMBL" id="NJAK01000001">
    <property type="protein sequence ID" value="PHM61502.1"/>
    <property type="molecule type" value="Genomic_DNA"/>
</dbReference>
<protein>
    <submittedName>
        <fullName evidence="2">Uncharacterized protein</fullName>
    </submittedName>
</protein>
<proteinExistence type="predicted"/>
<keyword evidence="1" id="KW-1133">Transmembrane helix</keyword>
<gene>
    <name evidence="2" type="ORF">Xish_00638</name>
</gene>
<keyword evidence="1" id="KW-0472">Membrane</keyword>
<dbReference type="AlphaFoldDB" id="A0A2D0KDQ4"/>
<dbReference type="Proteomes" id="UP000222168">
    <property type="component" value="Unassembled WGS sequence"/>
</dbReference>
<reference evidence="2 3" key="1">
    <citation type="journal article" date="2017" name="Nat. Microbiol.">
        <title>Natural product diversity associated with the nematode symbionts Photorhabdus and Xenorhabdus.</title>
        <authorList>
            <person name="Tobias N.J."/>
            <person name="Wolff H."/>
            <person name="Djahanschiri B."/>
            <person name="Grundmann F."/>
            <person name="Kronenwerth M."/>
            <person name="Shi Y.M."/>
            <person name="Simonyi S."/>
            <person name="Grun P."/>
            <person name="Shapiro-Ilan D."/>
            <person name="Pidot S.J."/>
            <person name="Stinear T.P."/>
            <person name="Ebersberger I."/>
            <person name="Bode H.B."/>
        </authorList>
    </citation>
    <scope>NUCLEOTIDE SEQUENCE [LARGE SCALE GENOMIC DNA]</scope>
    <source>
        <strain evidence="2 3">DSM 22670</strain>
    </source>
</reference>
<evidence type="ECO:0000313" key="3">
    <source>
        <dbReference type="Proteomes" id="UP000222168"/>
    </source>
</evidence>